<sequence>MRRFVACMRTNPFHTVIGLAELGLGIHLISHDQYFLWPPVIDGVANDDIVGGFFVLIGILMLFWVFDLHQSVRLDHAVLIASSFIMCVLTLYQFMHWVVLGIEMPWISNAALTAVIMILASRSDSE</sequence>
<feature type="transmembrane region" description="Helical" evidence="1">
    <location>
        <begin position="49"/>
        <end position="66"/>
    </location>
</feature>
<proteinExistence type="predicted"/>
<name>A0A1Z5IUR1_9LACO</name>
<evidence type="ECO:0000313" key="2">
    <source>
        <dbReference type="EMBL" id="GAX05477.1"/>
    </source>
</evidence>
<dbReference type="OrthoDB" id="2326357at2"/>
<keyword evidence="1" id="KW-1133">Transmembrane helix</keyword>
<feature type="transmembrane region" description="Helical" evidence="1">
    <location>
        <begin position="12"/>
        <end position="29"/>
    </location>
</feature>
<feature type="transmembrane region" description="Helical" evidence="1">
    <location>
        <begin position="78"/>
        <end position="98"/>
    </location>
</feature>
<accession>A0A1Z5IUR1</accession>
<organism evidence="2 3">
    <name type="scientific">Secundilactobacillus pentosiphilus</name>
    <dbReference type="NCBI Taxonomy" id="1714682"/>
    <lineage>
        <taxon>Bacteria</taxon>
        <taxon>Bacillati</taxon>
        <taxon>Bacillota</taxon>
        <taxon>Bacilli</taxon>
        <taxon>Lactobacillales</taxon>
        <taxon>Lactobacillaceae</taxon>
        <taxon>Secundilactobacillus</taxon>
    </lineage>
</organism>
<gene>
    <name evidence="2" type="ORF">IWT25_00783</name>
</gene>
<dbReference type="RefSeq" id="WP_145993326.1">
    <property type="nucleotide sequence ID" value="NZ_BCMI01000005.1"/>
</dbReference>
<dbReference type="AlphaFoldDB" id="A0A1Z5IUR1"/>
<dbReference type="EMBL" id="BCMI01000005">
    <property type="protein sequence ID" value="GAX05477.1"/>
    <property type="molecule type" value="Genomic_DNA"/>
</dbReference>
<reference evidence="2 3" key="1">
    <citation type="submission" date="2015-11" db="EMBL/GenBank/DDBJ databases">
        <title>Draft genome sequences of new species of the genus Lactobacillus isolated from orchardgrass silage.</title>
        <authorList>
            <person name="Tohno M."/>
            <person name="Tanizawa Y."/>
            <person name="Arita M."/>
        </authorList>
    </citation>
    <scope>NUCLEOTIDE SEQUENCE [LARGE SCALE GENOMIC DNA]</scope>
    <source>
        <strain evidence="2 3">IWT25</strain>
    </source>
</reference>
<dbReference type="Proteomes" id="UP000198414">
    <property type="component" value="Unassembled WGS sequence"/>
</dbReference>
<evidence type="ECO:0000256" key="1">
    <source>
        <dbReference type="SAM" id="Phobius"/>
    </source>
</evidence>
<protein>
    <submittedName>
        <fullName evidence="2">Prophage protein</fullName>
    </submittedName>
</protein>
<comment type="caution">
    <text evidence="2">The sequence shown here is derived from an EMBL/GenBank/DDBJ whole genome shotgun (WGS) entry which is preliminary data.</text>
</comment>
<keyword evidence="1" id="KW-0472">Membrane</keyword>
<keyword evidence="1" id="KW-0812">Transmembrane</keyword>
<evidence type="ECO:0000313" key="3">
    <source>
        <dbReference type="Proteomes" id="UP000198414"/>
    </source>
</evidence>